<evidence type="ECO:0000256" key="7">
    <source>
        <dbReference type="SAM" id="Phobius"/>
    </source>
</evidence>
<dbReference type="AlphaFoldDB" id="A0A286UMJ9"/>
<feature type="transmembrane region" description="Helical" evidence="7">
    <location>
        <begin position="192"/>
        <end position="216"/>
    </location>
</feature>
<accession>A0A286UMJ9</accession>
<evidence type="ECO:0000256" key="4">
    <source>
        <dbReference type="ARBA" id="ARBA00022989"/>
    </source>
</evidence>
<keyword evidence="4 7" id="KW-1133">Transmembrane helix</keyword>
<reference evidence="9 10" key="1">
    <citation type="journal article" date="2017" name="Mol. Ecol.">
        <title>Comparative and population genomic landscape of Phellinus noxius: A hypervariable fungus causing root rot in trees.</title>
        <authorList>
            <person name="Chung C.L."/>
            <person name="Lee T.J."/>
            <person name="Akiba M."/>
            <person name="Lee H.H."/>
            <person name="Kuo T.H."/>
            <person name="Liu D."/>
            <person name="Ke H.M."/>
            <person name="Yokoi T."/>
            <person name="Roa M.B."/>
            <person name="Lu M.J."/>
            <person name="Chang Y.Y."/>
            <person name="Ann P.J."/>
            <person name="Tsai J.N."/>
            <person name="Chen C.Y."/>
            <person name="Tzean S.S."/>
            <person name="Ota Y."/>
            <person name="Hattori T."/>
            <person name="Sahashi N."/>
            <person name="Liou R.F."/>
            <person name="Kikuchi T."/>
            <person name="Tsai I.J."/>
        </authorList>
    </citation>
    <scope>NUCLEOTIDE SEQUENCE [LARGE SCALE GENOMIC DNA]</scope>
    <source>
        <strain evidence="9 10">FFPRI411160</strain>
    </source>
</reference>
<evidence type="ECO:0000313" key="10">
    <source>
        <dbReference type="Proteomes" id="UP000217199"/>
    </source>
</evidence>
<feature type="transmembrane region" description="Helical" evidence="7">
    <location>
        <begin position="505"/>
        <end position="525"/>
    </location>
</feature>
<protein>
    <submittedName>
        <fullName evidence="9">MFS general substrate transporter</fullName>
    </submittedName>
</protein>
<feature type="transmembrane region" description="Helical" evidence="7">
    <location>
        <begin position="133"/>
        <end position="152"/>
    </location>
</feature>
<feature type="transmembrane region" description="Helical" evidence="7">
    <location>
        <begin position="424"/>
        <end position="444"/>
    </location>
</feature>
<dbReference type="GO" id="GO:0022857">
    <property type="term" value="F:transmembrane transporter activity"/>
    <property type="evidence" value="ECO:0007669"/>
    <property type="project" value="InterPro"/>
</dbReference>
<dbReference type="PANTHER" id="PTHR42718:SF9">
    <property type="entry name" value="MAJOR FACILITATOR SUPERFAMILY MULTIDRUG TRANSPORTER MFSC"/>
    <property type="match status" value="1"/>
</dbReference>
<feature type="transmembrane region" description="Helical" evidence="7">
    <location>
        <begin position="264"/>
        <end position="285"/>
    </location>
</feature>
<organism evidence="9 10">
    <name type="scientific">Pyrrhoderma noxium</name>
    <dbReference type="NCBI Taxonomy" id="2282107"/>
    <lineage>
        <taxon>Eukaryota</taxon>
        <taxon>Fungi</taxon>
        <taxon>Dikarya</taxon>
        <taxon>Basidiomycota</taxon>
        <taxon>Agaricomycotina</taxon>
        <taxon>Agaricomycetes</taxon>
        <taxon>Hymenochaetales</taxon>
        <taxon>Hymenochaetaceae</taxon>
        <taxon>Pyrrhoderma</taxon>
    </lineage>
</organism>
<dbReference type="Proteomes" id="UP000217199">
    <property type="component" value="Unassembled WGS sequence"/>
</dbReference>
<dbReference type="CDD" id="cd17321">
    <property type="entry name" value="MFS_MMR_MDR_like"/>
    <property type="match status" value="1"/>
</dbReference>
<feature type="transmembrane region" description="Helical" evidence="7">
    <location>
        <begin position="104"/>
        <end position="121"/>
    </location>
</feature>
<dbReference type="InterPro" id="IPR036259">
    <property type="entry name" value="MFS_trans_sf"/>
</dbReference>
<dbReference type="SUPFAM" id="SSF103473">
    <property type="entry name" value="MFS general substrate transporter"/>
    <property type="match status" value="1"/>
</dbReference>
<keyword evidence="2" id="KW-0813">Transport</keyword>
<dbReference type="Pfam" id="PF07690">
    <property type="entry name" value="MFS_1"/>
    <property type="match status" value="1"/>
</dbReference>
<evidence type="ECO:0000256" key="2">
    <source>
        <dbReference type="ARBA" id="ARBA00022448"/>
    </source>
</evidence>
<evidence type="ECO:0000259" key="8">
    <source>
        <dbReference type="PROSITE" id="PS50850"/>
    </source>
</evidence>
<dbReference type="PROSITE" id="PS50850">
    <property type="entry name" value="MFS"/>
    <property type="match status" value="1"/>
</dbReference>
<sequence>MSSEGSISVSRPSTLVGTPRVVPEQLPGTDSIKDTPEKTEANTTEMKDEYIPSSTRPTFSPLRRYCLLVMFCLAQYLDVFNNSSLLTAIPVISKELGMSTDESVWIVSALQLSFAAFLLVSGRISDVYSPKSAFIVGLFVIGFINLGIGFVRNKIVMFILRGVTGVFGAMTIPSALNLIVKLFPEPAEQSRAIAAFGATGAIANITGYVLGAVFVQYVNWQWVFYFATCVALPLAVASIPLIPSDQEMRRQSHHFHDEQKTLKGLDVIGVSLLTAALILLIFGLTSGSADGWSSARVLAPLIISVFLIAGFLYYETLIPEENAVVPPSTWFYPNFSVLFGAALLPYLWWVTLFIIYTEYWDGVFGWSPIKTAVHVLPLGLAGFLMATTGPLAQKINSKWLILFGQVMSLAATILLPFSGPKNRYWSFVFPAFTIGSAGNMLSYVHTNIAIFASSPPQKAGTVGAIFNSALQVGSAIGIAAVTSIQTSVQNKSGPKGVLEFEGRAASLWFLVGIVALECVCMLIFYDSRKSISVTPSTSTKQATVDDQEPSEDRV</sequence>
<keyword evidence="10" id="KW-1185">Reference proteome</keyword>
<comment type="caution">
    <text evidence="9">The sequence shown here is derived from an EMBL/GenBank/DDBJ whole genome shotgun (WGS) entry which is preliminary data.</text>
</comment>
<feature type="transmembrane region" description="Helical" evidence="7">
    <location>
        <begin position="464"/>
        <end position="485"/>
    </location>
</feature>
<dbReference type="InParanoid" id="A0A286UMJ9"/>
<dbReference type="PANTHER" id="PTHR42718">
    <property type="entry name" value="MAJOR FACILITATOR SUPERFAMILY MULTIDRUG TRANSPORTER MFSC"/>
    <property type="match status" value="1"/>
</dbReference>
<feature type="compositionally biased region" description="Basic and acidic residues" evidence="6">
    <location>
        <begin position="31"/>
        <end position="50"/>
    </location>
</feature>
<feature type="domain" description="Major facilitator superfamily (MFS) profile" evidence="8">
    <location>
        <begin position="67"/>
        <end position="529"/>
    </location>
</feature>
<dbReference type="STRING" id="2282107.A0A286UMJ9"/>
<name>A0A286UMJ9_9AGAM</name>
<dbReference type="OrthoDB" id="440755at2759"/>
<evidence type="ECO:0000256" key="3">
    <source>
        <dbReference type="ARBA" id="ARBA00022692"/>
    </source>
</evidence>
<feature type="transmembrane region" description="Helical" evidence="7">
    <location>
        <begin position="368"/>
        <end position="387"/>
    </location>
</feature>
<keyword evidence="3 7" id="KW-0812">Transmembrane</keyword>
<dbReference type="Gene3D" id="1.20.1250.20">
    <property type="entry name" value="MFS general substrate transporter like domains"/>
    <property type="match status" value="2"/>
</dbReference>
<dbReference type="FunCoup" id="A0A286UMJ9">
    <property type="interactions" value="20"/>
</dbReference>
<dbReference type="GO" id="GO:0016020">
    <property type="term" value="C:membrane"/>
    <property type="evidence" value="ECO:0007669"/>
    <property type="project" value="UniProtKB-SubCell"/>
</dbReference>
<feature type="transmembrane region" description="Helical" evidence="7">
    <location>
        <begin position="222"/>
        <end position="243"/>
    </location>
</feature>
<dbReference type="InterPro" id="IPR011701">
    <property type="entry name" value="MFS"/>
</dbReference>
<evidence type="ECO:0000256" key="1">
    <source>
        <dbReference type="ARBA" id="ARBA00004141"/>
    </source>
</evidence>
<feature type="transmembrane region" description="Helical" evidence="7">
    <location>
        <begin position="297"/>
        <end position="314"/>
    </location>
</feature>
<feature type="transmembrane region" description="Helical" evidence="7">
    <location>
        <begin position="335"/>
        <end position="356"/>
    </location>
</feature>
<dbReference type="EMBL" id="NBII01000003">
    <property type="protein sequence ID" value="PAV20836.1"/>
    <property type="molecule type" value="Genomic_DNA"/>
</dbReference>
<gene>
    <name evidence="9" type="ORF">PNOK_0346300</name>
</gene>
<proteinExistence type="predicted"/>
<feature type="transmembrane region" description="Helical" evidence="7">
    <location>
        <begin position="158"/>
        <end position="180"/>
    </location>
</feature>
<keyword evidence="5 7" id="KW-0472">Membrane</keyword>
<evidence type="ECO:0000313" key="9">
    <source>
        <dbReference type="EMBL" id="PAV20836.1"/>
    </source>
</evidence>
<evidence type="ECO:0000256" key="5">
    <source>
        <dbReference type="ARBA" id="ARBA00023136"/>
    </source>
</evidence>
<feature type="transmembrane region" description="Helical" evidence="7">
    <location>
        <begin position="399"/>
        <end position="418"/>
    </location>
</feature>
<feature type="region of interest" description="Disordered" evidence="6">
    <location>
        <begin position="1"/>
        <end position="55"/>
    </location>
</feature>
<dbReference type="InterPro" id="IPR020846">
    <property type="entry name" value="MFS_dom"/>
</dbReference>
<feature type="compositionally biased region" description="Polar residues" evidence="6">
    <location>
        <begin position="1"/>
        <end position="16"/>
    </location>
</feature>
<evidence type="ECO:0000256" key="6">
    <source>
        <dbReference type="SAM" id="MobiDB-lite"/>
    </source>
</evidence>
<comment type="subcellular location">
    <subcellularLocation>
        <location evidence="1">Membrane</location>
        <topology evidence="1">Multi-pass membrane protein</topology>
    </subcellularLocation>
</comment>